<comment type="caution">
    <text evidence="2">The sequence shown here is derived from an EMBL/GenBank/DDBJ whole genome shotgun (WGS) entry which is preliminary data.</text>
</comment>
<evidence type="ECO:0000313" key="2">
    <source>
        <dbReference type="EMBL" id="RMQ88521.1"/>
    </source>
</evidence>
<organism evidence="2 3">
    <name type="scientific">Pseudomonas salomonii</name>
    <dbReference type="NCBI Taxonomy" id="191391"/>
    <lineage>
        <taxon>Bacteria</taxon>
        <taxon>Pseudomonadati</taxon>
        <taxon>Pseudomonadota</taxon>
        <taxon>Gammaproteobacteria</taxon>
        <taxon>Pseudomonadales</taxon>
        <taxon>Pseudomonadaceae</taxon>
        <taxon>Pseudomonas</taxon>
    </lineage>
</organism>
<dbReference type="SUPFAM" id="SSF56954">
    <property type="entry name" value="Outer membrane efflux proteins (OEP)"/>
    <property type="match status" value="1"/>
</dbReference>
<name>A0A3M4QDK6_9PSED</name>
<gene>
    <name evidence="2" type="ORF">ALP97_04733</name>
</gene>
<dbReference type="EMBL" id="RBRL01000202">
    <property type="protein sequence ID" value="RMQ88521.1"/>
    <property type="molecule type" value="Genomic_DNA"/>
</dbReference>
<feature type="chain" id="PRO_5018212030" evidence="1">
    <location>
        <begin position="20"/>
        <end position="71"/>
    </location>
</feature>
<reference evidence="2 3" key="1">
    <citation type="submission" date="2018-08" db="EMBL/GenBank/DDBJ databases">
        <title>Recombination of ecologically and evolutionarily significant loci maintains genetic cohesion in the Pseudomonas syringae species complex.</title>
        <authorList>
            <person name="Dillon M."/>
            <person name="Thakur S."/>
            <person name="Almeida R.N.D."/>
            <person name="Weir B.S."/>
            <person name="Guttman D.S."/>
        </authorList>
    </citation>
    <scope>NUCLEOTIDE SEQUENCE [LARGE SCALE GENOMIC DNA]</scope>
    <source>
        <strain evidence="2 3">ICMP 11288</strain>
    </source>
</reference>
<feature type="non-terminal residue" evidence="2">
    <location>
        <position position="71"/>
    </location>
</feature>
<evidence type="ECO:0000256" key="1">
    <source>
        <dbReference type="SAM" id="SignalP"/>
    </source>
</evidence>
<protein>
    <submittedName>
        <fullName evidence="2">Uncharacterized protein</fullName>
    </submittedName>
</protein>
<accession>A0A3M4QDK6</accession>
<feature type="signal peptide" evidence="1">
    <location>
        <begin position="1"/>
        <end position="19"/>
    </location>
</feature>
<sequence>MSMRVVFITLLLSCTSAHAAMGPFDVYEQALRNDPVFLGAIKERDAGLENRIIGRAGLLPRLSYNYNKGRN</sequence>
<evidence type="ECO:0000313" key="3">
    <source>
        <dbReference type="Proteomes" id="UP000277179"/>
    </source>
</evidence>
<keyword evidence="1" id="KW-0732">Signal</keyword>
<proteinExistence type="predicted"/>
<dbReference type="Proteomes" id="UP000277179">
    <property type="component" value="Unassembled WGS sequence"/>
</dbReference>
<dbReference type="AlphaFoldDB" id="A0A3M4QDK6"/>